<dbReference type="EMBL" id="CP036269">
    <property type="protein sequence ID" value="QDT44694.1"/>
    <property type="molecule type" value="Genomic_DNA"/>
</dbReference>
<dbReference type="InterPro" id="IPR009875">
    <property type="entry name" value="PilZ_domain"/>
</dbReference>
<dbReference type="AlphaFoldDB" id="A0A517RLC9"/>
<dbReference type="GO" id="GO:0035438">
    <property type="term" value="F:cyclic-di-GMP binding"/>
    <property type="evidence" value="ECO:0007669"/>
    <property type="project" value="InterPro"/>
</dbReference>
<organism evidence="2 3">
    <name type="scientific">Gimesia alba</name>
    <dbReference type="NCBI Taxonomy" id="2527973"/>
    <lineage>
        <taxon>Bacteria</taxon>
        <taxon>Pseudomonadati</taxon>
        <taxon>Planctomycetota</taxon>
        <taxon>Planctomycetia</taxon>
        <taxon>Planctomycetales</taxon>
        <taxon>Planctomycetaceae</taxon>
        <taxon>Gimesia</taxon>
    </lineage>
</organism>
<name>A0A517RLC9_9PLAN</name>
<evidence type="ECO:0000259" key="1">
    <source>
        <dbReference type="Pfam" id="PF07238"/>
    </source>
</evidence>
<accession>A0A517RLC9</accession>
<feature type="domain" description="PilZ" evidence="1">
    <location>
        <begin position="60"/>
        <end position="156"/>
    </location>
</feature>
<dbReference type="KEGG" id="gaz:Pan241w_48090"/>
<dbReference type="Proteomes" id="UP000317171">
    <property type="component" value="Chromosome"/>
</dbReference>
<dbReference type="Pfam" id="PF07238">
    <property type="entry name" value="PilZ"/>
    <property type="match status" value="1"/>
</dbReference>
<gene>
    <name evidence="2" type="ORF">Pan241w_48090</name>
</gene>
<evidence type="ECO:0000313" key="2">
    <source>
        <dbReference type="EMBL" id="QDT44694.1"/>
    </source>
</evidence>
<sequence length="158" mass="18421">MTNDFRQLEVITRFNSKGQTVLKRFTDYYQYSPQQKHLLSKALNILALVEERAKRIYADQRAHKRIDYRGLIVISVPEGFSKAIEIYSGEMVTVLGRSLSQSGISLVCPDVIPQEEIFIKLPLNSPIHTWFSSRIVRRRKVLDDFWEYGVQFLARIDV</sequence>
<proteinExistence type="predicted"/>
<protein>
    <recommendedName>
        <fullName evidence="1">PilZ domain-containing protein</fullName>
    </recommendedName>
</protein>
<keyword evidence="3" id="KW-1185">Reference proteome</keyword>
<reference evidence="2 3" key="1">
    <citation type="submission" date="2019-02" db="EMBL/GenBank/DDBJ databases">
        <title>Deep-cultivation of Planctomycetes and their phenomic and genomic characterization uncovers novel biology.</title>
        <authorList>
            <person name="Wiegand S."/>
            <person name="Jogler M."/>
            <person name="Boedeker C."/>
            <person name="Pinto D."/>
            <person name="Vollmers J."/>
            <person name="Rivas-Marin E."/>
            <person name="Kohn T."/>
            <person name="Peeters S.H."/>
            <person name="Heuer A."/>
            <person name="Rast P."/>
            <person name="Oberbeckmann S."/>
            <person name="Bunk B."/>
            <person name="Jeske O."/>
            <person name="Meyerdierks A."/>
            <person name="Storesund J.E."/>
            <person name="Kallscheuer N."/>
            <person name="Luecker S."/>
            <person name="Lage O.M."/>
            <person name="Pohl T."/>
            <person name="Merkel B.J."/>
            <person name="Hornburger P."/>
            <person name="Mueller R.-W."/>
            <person name="Bruemmer F."/>
            <person name="Labrenz M."/>
            <person name="Spormann A.M."/>
            <person name="Op den Camp H."/>
            <person name="Overmann J."/>
            <person name="Amann R."/>
            <person name="Jetten M.S.M."/>
            <person name="Mascher T."/>
            <person name="Medema M.H."/>
            <person name="Devos D.P."/>
            <person name="Kaster A.-K."/>
            <person name="Ovreas L."/>
            <person name="Rohde M."/>
            <person name="Galperin M.Y."/>
            <person name="Jogler C."/>
        </authorList>
    </citation>
    <scope>NUCLEOTIDE SEQUENCE [LARGE SCALE GENOMIC DNA]</scope>
    <source>
        <strain evidence="2 3">Pan241w</strain>
    </source>
</reference>
<evidence type="ECO:0000313" key="3">
    <source>
        <dbReference type="Proteomes" id="UP000317171"/>
    </source>
</evidence>